<dbReference type="AlphaFoldDB" id="A0A4C1V8G5"/>
<proteinExistence type="predicted"/>
<dbReference type="EMBL" id="BGZK01000291">
    <property type="protein sequence ID" value="GBP34607.1"/>
    <property type="molecule type" value="Genomic_DNA"/>
</dbReference>
<name>A0A4C1V8G5_EUMVA</name>
<evidence type="ECO:0000313" key="3">
    <source>
        <dbReference type="Proteomes" id="UP000299102"/>
    </source>
</evidence>
<sequence>MTASNSSSADSALTNTEPYHSRAVPLATYGQHIDPPSPELRKSSRNKLPKSVCPQRPSFINLYCSADRKQKLFRCKECPLKEYTFFIYSESFIIEPVHGLAVRNIGFRSEGTGFDSDCGRISRLVFIFGHIEPLAMCLQEHVKPSVPDAVIDRDRK</sequence>
<organism evidence="2 3">
    <name type="scientific">Eumeta variegata</name>
    <name type="common">Bagworm moth</name>
    <name type="synonym">Eumeta japonica</name>
    <dbReference type="NCBI Taxonomy" id="151549"/>
    <lineage>
        <taxon>Eukaryota</taxon>
        <taxon>Metazoa</taxon>
        <taxon>Ecdysozoa</taxon>
        <taxon>Arthropoda</taxon>
        <taxon>Hexapoda</taxon>
        <taxon>Insecta</taxon>
        <taxon>Pterygota</taxon>
        <taxon>Neoptera</taxon>
        <taxon>Endopterygota</taxon>
        <taxon>Lepidoptera</taxon>
        <taxon>Glossata</taxon>
        <taxon>Ditrysia</taxon>
        <taxon>Tineoidea</taxon>
        <taxon>Psychidae</taxon>
        <taxon>Oiketicinae</taxon>
        <taxon>Eumeta</taxon>
    </lineage>
</organism>
<keyword evidence="3" id="KW-1185">Reference proteome</keyword>
<accession>A0A4C1V8G5</accession>
<evidence type="ECO:0000256" key="1">
    <source>
        <dbReference type="SAM" id="MobiDB-lite"/>
    </source>
</evidence>
<gene>
    <name evidence="2" type="ORF">EVAR_18998_1</name>
</gene>
<reference evidence="2 3" key="1">
    <citation type="journal article" date="2019" name="Commun. Biol.">
        <title>The bagworm genome reveals a unique fibroin gene that provides high tensile strength.</title>
        <authorList>
            <person name="Kono N."/>
            <person name="Nakamura H."/>
            <person name="Ohtoshi R."/>
            <person name="Tomita M."/>
            <person name="Numata K."/>
            <person name="Arakawa K."/>
        </authorList>
    </citation>
    <scope>NUCLEOTIDE SEQUENCE [LARGE SCALE GENOMIC DNA]</scope>
</reference>
<comment type="caution">
    <text evidence="2">The sequence shown here is derived from an EMBL/GenBank/DDBJ whole genome shotgun (WGS) entry which is preliminary data.</text>
</comment>
<protein>
    <submittedName>
        <fullName evidence="2">Uncharacterized protein</fullName>
    </submittedName>
</protein>
<dbReference type="Proteomes" id="UP000299102">
    <property type="component" value="Unassembled WGS sequence"/>
</dbReference>
<feature type="region of interest" description="Disordered" evidence="1">
    <location>
        <begin position="28"/>
        <end position="51"/>
    </location>
</feature>
<evidence type="ECO:0000313" key="2">
    <source>
        <dbReference type="EMBL" id="GBP34607.1"/>
    </source>
</evidence>